<gene>
    <name evidence="2" type="primary">LOC114335225</name>
</gene>
<dbReference type="PANTHER" id="PTHR10773">
    <property type="entry name" value="DNA-DIRECTED RNA POLYMERASES I, II, AND III SUBUNIT RPABC2"/>
    <property type="match status" value="1"/>
</dbReference>
<dbReference type="PANTHER" id="PTHR10773:SF19">
    <property type="match status" value="1"/>
</dbReference>
<evidence type="ECO:0000256" key="1">
    <source>
        <dbReference type="SAM" id="MobiDB-lite"/>
    </source>
</evidence>
<dbReference type="AlphaFoldDB" id="A0A6P7FXD9"/>
<feature type="region of interest" description="Disordered" evidence="1">
    <location>
        <begin position="558"/>
        <end position="580"/>
    </location>
</feature>
<reference evidence="2" key="1">
    <citation type="submission" date="2025-08" db="UniProtKB">
        <authorList>
            <consortium name="RefSeq"/>
        </authorList>
    </citation>
    <scope>IDENTIFICATION</scope>
    <source>
        <tissue evidence="2">Whole insect</tissue>
    </source>
</reference>
<protein>
    <submittedName>
        <fullName evidence="2">Uncharacterized protein LOC114335225</fullName>
    </submittedName>
</protein>
<name>A0A6P7FXD9_DIAVI</name>
<accession>A0A6P7FXD9</accession>
<feature type="region of interest" description="Disordered" evidence="1">
    <location>
        <begin position="242"/>
        <end position="271"/>
    </location>
</feature>
<dbReference type="InParanoid" id="A0A6P7FXD9"/>
<proteinExistence type="predicted"/>
<feature type="compositionally biased region" description="Acidic residues" evidence="1">
    <location>
        <begin position="242"/>
        <end position="258"/>
    </location>
</feature>
<evidence type="ECO:0000313" key="2">
    <source>
        <dbReference type="RefSeq" id="XP_028141224.1"/>
    </source>
</evidence>
<sequence length="580" mass="68322">MYRYDQANNKILKGDFKIFNSSSRINHFFNFYYWFSNYHDNGFCLQGIMDIFKSRTNRIMLAIANKETNQASNGCHQNVEANNATICTKPKALEKNMAEAINNEKTLRDVTNLFSSYDEKPFQKFLFSDVDDEMLLLDIPEITDMMKMNSDQMLPESNLGDEVLNNFCTSIEENVTLEFENTILSSSEVIVENVIMEIQNEGEDENNSKYIPQNDEEVILLPSKSNSLSDVNKKNIITEVQNGDEFEDDPDYVPESDQESTTFSEKDADNEREIAQEAEQNKDDPLEKRRMKRHLVNKENWIENKKKIKREKGEAYLGKRKINGRWDYNIKREERRLKESCNCKLSKKNTVIKCNTFSEEDRKAIFTKFWSNMNWSERKMYVSFLVQPTAIKRHRNRQNATTSRRRESMLYYMKKEGQLIRVCKQMFLNTHCLKEDMVLDWLRKEATSQTKTDDNNSNEITMHTARYKDMKENLRQFFSELSKVESHYCRSSSDKLYLEPNWKSKAAIFQFYKSWCQEKQMGSLSIASFSHVFEEMDLSLYRPKKDECDKCVAHRNGNLPDDVFNEHQEKKGSQGGKKSR</sequence>
<dbReference type="RefSeq" id="XP_028141224.1">
    <property type="nucleotide sequence ID" value="XM_028285423.1"/>
</dbReference>
<organism evidence="2">
    <name type="scientific">Diabrotica virgifera virgifera</name>
    <name type="common">western corn rootworm</name>
    <dbReference type="NCBI Taxonomy" id="50390"/>
    <lineage>
        <taxon>Eukaryota</taxon>
        <taxon>Metazoa</taxon>
        <taxon>Ecdysozoa</taxon>
        <taxon>Arthropoda</taxon>
        <taxon>Hexapoda</taxon>
        <taxon>Insecta</taxon>
        <taxon>Pterygota</taxon>
        <taxon>Neoptera</taxon>
        <taxon>Endopterygota</taxon>
        <taxon>Coleoptera</taxon>
        <taxon>Polyphaga</taxon>
        <taxon>Cucujiformia</taxon>
        <taxon>Chrysomeloidea</taxon>
        <taxon>Chrysomelidae</taxon>
        <taxon>Galerucinae</taxon>
        <taxon>Diabroticina</taxon>
        <taxon>Diabroticites</taxon>
        <taxon>Diabrotica</taxon>
    </lineage>
</organism>